<evidence type="ECO:0000256" key="6">
    <source>
        <dbReference type="PIRSR" id="PIRSR634603-2"/>
    </source>
</evidence>
<name>A0A8B5Y7G8_BACLI</name>
<comment type="cofactor">
    <cofactor evidence="7 8">
        <name>Mg(2+)</name>
        <dbReference type="ChEBI" id="CHEBI:18420"/>
    </cofactor>
    <text evidence="7 8">Binds 1 Mg(2+) ion per subunit.</text>
</comment>
<comment type="similarity">
    <text evidence="1 8">Belongs to the mandelate racemase/muconate lactonizing enzyme family.</text>
</comment>
<feature type="binding site" evidence="6">
    <location>
        <position position="321"/>
    </location>
    <ligand>
        <name>substrate</name>
    </ligand>
</feature>
<dbReference type="CDD" id="cd03319">
    <property type="entry name" value="L-Ala-DL-Glu_epimerase"/>
    <property type="match status" value="1"/>
</dbReference>
<feature type="binding site" evidence="6">
    <location>
        <position position="24"/>
    </location>
    <ligand>
        <name>substrate</name>
    </ligand>
</feature>
<comment type="caution">
    <text evidence="10">The sequence shown here is derived from an EMBL/GenBank/DDBJ whole genome shotgun (WGS) entry which is preliminary data.</text>
</comment>
<feature type="active site" description="Proton acceptor; specific for (S)-substrate epimerization" evidence="5">
    <location>
        <position position="268"/>
    </location>
</feature>
<dbReference type="GO" id="GO:0016855">
    <property type="term" value="F:racemase and epimerase activity, acting on amino acids and derivatives"/>
    <property type="evidence" value="ECO:0007669"/>
    <property type="project" value="UniProtKB-UniRule"/>
</dbReference>
<gene>
    <name evidence="10" type="ORF">CHCC16736_0412</name>
</gene>
<dbReference type="EMBL" id="NILC01000030">
    <property type="protein sequence ID" value="TWL21949.1"/>
    <property type="molecule type" value="Genomic_DNA"/>
</dbReference>
<dbReference type="SFLD" id="SFLDS00001">
    <property type="entry name" value="Enolase"/>
    <property type="match status" value="2"/>
</dbReference>
<evidence type="ECO:0000256" key="2">
    <source>
        <dbReference type="ARBA" id="ARBA00022723"/>
    </source>
</evidence>
<dbReference type="Pfam" id="PF13378">
    <property type="entry name" value="MR_MLE_C"/>
    <property type="match status" value="1"/>
</dbReference>
<dbReference type="SFLD" id="SFLDG00180">
    <property type="entry name" value="muconate_cycloisomerase"/>
    <property type="match status" value="2"/>
</dbReference>
<dbReference type="PANTHER" id="PTHR48073">
    <property type="entry name" value="O-SUCCINYLBENZOATE SYNTHASE-RELATED"/>
    <property type="match status" value="1"/>
</dbReference>
<dbReference type="Gene3D" id="3.20.20.120">
    <property type="entry name" value="Enolase-like C-terminal domain"/>
    <property type="match status" value="1"/>
</dbReference>
<feature type="binding site" evidence="6">
    <location>
        <position position="135"/>
    </location>
    <ligand>
        <name>substrate</name>
    </ligand>
</feature>
<proteinExistence type="inferred from homology"/>
<dbReference type="InterPro" id="IPR029065">
    <property type="entry name" value="Enolase_C-like"/>
</dbReference>
<evidence type="ECO:0000313" key="11">
    <source>
        <dbReference type="Proteomes" id="UP000435910"/>
    </source>
</evidence>
<evidence type="ECO:0000256" key="7">
    <source>
        <dbReference type="PIRSR" id="PIRSR634603-3"/>
    </source>
</evidence>
<feature type="domain" description="Mandelate racemase/muconate lactonizing enzyme C-terminal" evidence="9">
    <location>
        <begin position="141"/>
        <end position="240"/>
    </location>
</feature>
<sequence>MKIAEITTNRIAVPLKKPFKTALRTVRTAEAVIVKVTAENGMTGWGEAPPTAVITGETLDSIEGAVNTILAPALTGCNLRMAEAIFHDIDKLIVGNTSAKAAVETAVYDCLAQLCGLPLYQLLGGYRREIETDFTVSVNDPEEMGKDAARYVQEGFRTLKIKVGKNDMATDLERIREIRKQAGPAVRIRVDANQGWTAKQAVKAIRKMEDEGLSIELVEQPVHRLDLEGLKQVTDAVDTPIMADESVFTPRDAFHVLKTRSADLINIKLMKAGGIRQALKINAMAEACGVECMAGSMIETRLGITAAVHFAASQKNVTKFDFDAPLMLKEDIVEGGIRYHAGTITIPDAPGLGITKVCHEGERTNEPLYDSRLSRQCLDQSGSAAHN</sequence>
<dbReference type="GO" id="GO:0006518">
    <property type="term" value="P:peptide metabolic process"/>
    <property type="evidence" value="ECO:0007669"/>
    <property type="project" value="UniProtKB-ARBA"/>
</dbReference>
<dbReference type="SFLD" id="SFLDF00009">
    <property type="entry name" value="o-succinylbenzoate_synthase"/>
    <property type="match status" value="1"/>
</dbReference>
<dbReference type="InterPro" id="IPR013342">
    <property type="entry name" value="Mandelate_racemase_C"/>
</dbReference>
<dbReference type="InterPro" id="IPR034603">
    <property type="entry name" value="Dipeptide_epimerase"/>
</dbReference>
<dbReference type="InterPro" id="IPR029017">
    <property type="entry name" value="Enolase-like_N"/>
</dbReference>
<dbReference type="FunFam" id="3.30.390.10:FF:000009">
    <property type="entry name" value="Hydrophobic dipeptide epimerase"/>
    <property type="match status" value="1"/>
</dbReference>
<evidence type="ECO:0000259" key="9">
    <source>
        <dbReference type="SMART" id="SM00922"/>
    </source>
</evidence>
<dbReference type="PANTHER" id="PTHR48073:SF2">
    <property type="entry name" value="O-SUCCINYLBENZOATE SYNTHASE"/>
    <property type="match status" value="1"/>
</dbReference>
<keyword evidence="4 8" id="KW-0413">Isomerase</keyword>
<protein>
    <recommendedName>
        <fullName evidence="8">Dipeptide epimerase</fullName>
        <ecNumber evidence="8">5.1.1.-</ecNumber>
    </recommendedName>
</protein>
<dbReference type="SFLD" id="SFLDF00010">
    <property type="entry name" value="dipeptide_epimerase"/>
    <property type="match status" value="1"/>
</dbReference>
<feature type="active site" description="Proton acceptor; specific for (R)-substrate epimerization" evidence="5">
    <location>
        <position position="162"/>
    </location>
</feature>
<feature type="binding site" evidence="6">
    <location>
        <position position="323"/>
    </location>
    <ligand>
        <name>substrate</name>
    </ligand>
</feature>
<feature type="binding site" evidence="7">
    <location>
        <position position="244"/>
    </location>
    <ligand>
        <name>Mg(2+)</name>
        <dbReference type="ChEBI" id="CHEBI:18420"/>
    </ligand>
</feature>
<feature type="binding site" evidence="6">
    <location>
        <position position="296"/>
    </location>
    <ligand>
        <name>substrate</name>
    </ligand>
</feature>
<dbReference type="InterPro" id="IPR036849">
    <property type="entry name" value="Enolase-like_C_sf"/>
</dbReference>
<evidence type="ECO:0000256" key="5">
    <source>
        <dbReference type="PIRSR" id="PIRSR634603-1"/>
    </source>
</evidence>
<dbReference type="AlphaFoldDB" id="A0A8B5Y7G8"/>
<organism evidence="10 11">
    <name type="scientific">Bacillus licheniformis</name>
    <dbReference type="NCBI Taxonomy" id="1402"/>
    <lineage>
        <taxon>Bacteria</taxon>
        <taxon>Bacillati</taxon>
        <taxon>Bacillota</taxon>
        <taxon>Bacilli</taxon>
        <taxon>Bacillales</taxon>
        <taxon>Bacillaceae</taxon>
        <taxon>Bacillus</taxon>
    </lineage>
</organism>
<keyword evidence="2 7" id="KW-0479">Metal-binding</keyword>
<evidence type="ECO:0000313" key="10">
    <source>
        <dbReference type="EMBL" id="TWL21949.1"/>
    </source>
</evidence>
<dbReference type="Proteomes" id="UP000435910">
    <property type="component" value="Unassembled WGS sequence"/>
</dbReference>
<dbReference type="Gene3D" id="3.30.390.10">
    <property type="entry name" value="Enolase-like, N-terminal domain"/>
    <property type="match status" value="1"/>
</dbReference>
<feature type="binding site" evidence="7">
    <location>
        <position position="191"/>
    </location>
    <ligand>
        <name>Mg(2+)</name>
        <dbReference type="ChEBI" id="CHEBI:18420"/>
    </ligand>
</feature>
<evidence type="ECO:0000256" key="4">
    <source>
        <dbReference type="ARBA" id="ARBA00023235"/>
    </source>
</evidence>
<keyword evidence="3 7" id="KW-0460">Magnesium</keyword>
<feature type="binding site" evidence="6">
    <location>
        <position position="298"/>
    </location>
    <ligand>
        <name>substrate</name>
    </ligand>
</feature>
<dbReference type="Pfam" id="PF02746">
    <property type="entry name" value="MR_MLE_N"/>
    <property type="match status" value="1"/>
</dbReference>
<feature type="binding site" evidence="6">
    <location>
        <position position="160"/>
    </location>
    <ligand>
        <name>substrate</name>
    </ligand>
</feature>
<accession>A0A8B5Y7G8</accession>
<feature type="binding site" evidence="7">
    <location>
        <position position="219"/>
    </location>
    <ligand>
        <name>Mg(2+)</name>
        <dbReference type="ChEBI" id="CHEBI:18420"/>
    </ligand>
</feature>
<evidence type="ECO:0000256" key="1">
    <source>
        <dbReference type="ARBA" id="ARBA00008031"/>
    </source>
</evidence>
<reference evidence="10 11" key="1">
    <citation type="submission" date="2019-06" db="EMBL/GenBank/DDBJ databases">
        <title>Genome sequence analysis of &gt;100 Bacillus licheniformis strains suggests intrinsic resistance to this species.</title>
        <authorList>
            <person name="Wels M."/>
            <person name="Siezen R.J."/>
            <person name="Johansen E."/>
            <person name="Stuer-Lauridsen B."/>
            <person name="Bjerre K."/>
            <person name="Nielsen B.K.K."/>
        </authorList>
    </citation>
    <scope>NUCLEOTIDE SEQUENCE [LARGE SCALE GENOMIC DNA]</scope>
    <source>
        <strain evidence="10 11">BAC-16736</strain>
    </source>
</reference>
<evidence type="ECO:0000256" key="8">
    <source>
        <dbReference type="RuleBase" id="RU366006"/>
    </source>
</evidence>
<dbReference type="GO" id="GO:0000287">
    <property type="term" value="F:magnesium ion binding"/>
    <property type="evidence" value="ECO:0007669"/>
    <property type="project" value="UniProtKB-ARBA"/>
</dbReference>
<dbReference type="EC" id="5.1.1.-" evidence="8"/>
<dbReference type="SUPFAM" id="SSF54826">
    <property type="entry name" value="Enolase N-terminal domain-like"/>
    <property type="match status" value="1"/>
</dbReference>
<dbReference type="SUPFAM" id="SSF51604">
    <property type="entry name" value="Enolase C-terminal domain-like"/>
    <property type="match status" value="1"/>
</dbReference>
<dbReference type="RefSeq" id="WP_017474388.1">
    <property type="nucleotide sequence ID" value="NZ_CAMFKN010000008.1"/>
</dbReference>
<evidence type="ECO:0000256" key="3">
    <source>
        <dbReference type="ARBA" id="ARBA00022842"/>
    </source>
</evidence>
<dbReference type="InterPro" id="IPR013341">
    <property type="entry name" value="Mandelate_racemase_N_dom"/>
</dbReference>
<dbReference type="SMART" id="SM00922">
    <property type="entry name" value="MR_MLE"/>
    <property type="match status" value="1"/>
</dbReference>